<organism evidence="1 2">
    <name type="scientific">Kineosporia babensis</name>
    <dbReference type="NCBI Taxonomy" id="499548"/>
    <lineage>
        <taxon>Bacteria</taxon>
        <taxon>Bacillati</taxon>
        <taxon>Actinomycetota</taxon>
        <taxon>Actinomycetes</taxon>
        <taxon>Kineosporiales</taxon>
        <taxon>Kineosporiaceae</taxon>
        <taxon>Kineosporia</taxon>
    </lineage>
</organism>
<reference evidence="1" key="1">
    <citation type="submission" date="2021-11" db="EMBL/GenBank/DDBJ databases">
        <title>Streptomyces corallinus and Kineosporia corallina sp. nov., two new coral-derived marine actinobacteria.</title>
        <authorList>
            <person name="Buangrab K."/>
            <person name="Sutthacheep M."/>
            <person name="Yeemin T."/>
            <person name="Harunari E."/>
            <person name="Igarashi Y."/>
            <person name="Sripreechasak P."/>
            <person name="Kanchanasin P."/>
            <person name="Tanasupawat S."/>
            <person name="Phongsopitanun W."/>
        </authorList>
    </citation>
    <scope>NUCLEOTIDE SEQUENCE</scope>
    <source>
        <strain evidence="1">JCM 31032</strain>
    </source>
</reference>
<dbReference type="InterPro" id="IPR016024">
    <property type="entry name" value="ARM-type_fold"/>
</dbReference>
<accession>A0A9X1STD2</accession>
<dbReference type="AlphaFoldDB" id="A0A9X1STD2"/>
<evidence type="ECO:0008006" key="3">
    <source>
        <dbReference type="Google" id="ProtNLM"/>
    </source>
</evidence>
<protein>
    <recommendedName>
        <fullName evidence="3">HEAT repeat domain-containing protein</fullName>
    </recommendedName>
</protein>
<dbReference type="Proteomes" id="UP001138997">
    <property type="component" value="Unassembled WGS sequence"/>
</dbReference>
<evidence type="ECO:0000313" key="1">
    <source>
        <dbReference type="EMBL" id="MCD5311709.1"/>
    </source>
</evidence>
<name>A0A9X1STD2_9ACTN</name>
<gene>
    <name evidence="1" type="ORF">LR394_12435</name>
</gene>
<proteinExistence type="predicted"/>
<comment type="caution">
    <text evidence="1">The sequence shown here is derived from an EMBL/GenBank/DDBJ whole genome shotgun (WGS) entry which is preliminary data.</text>
</comment>
<dbReference type="EMBL" id="JAJOMB010000005">
    <property type="protein sequence ID" value="MCD5311709.1"/>
    <property type="molecule type" value="Genomic_DNA"/>
</dbReference>
<dbReference type="SUPFAM" id="SSF48371">
    <property type="entry name" value="ARM repeat"/>
    <property type="match status" value="1"/>
</dbReference>
<evidence type="ECO:0000313" key="2">
    <source>
        <dbReference type="Proteomes" id="UP001138997"/>
    </source>
</evidence>
<keyword evidence="2" id="KW-1185">Reference proteome</keyword>
<sequence length="683" mass="72104">MLNLDDVDWSGLPHAHGEADDVPELLARLDDGDWDEASDELYFALLHDGIAYPATLAAVPFLTLIARNSASDGQLSALHLLGHFTGFAADGGPEAVAVLERSAQELAPLLHDPDPSIRQTVYGLALGWPDPAPLLRARLHDEHDGDALLELVRILARIHALSADDLSGFGDDVVFAGARSSFVHGHEMPGLIELLAGLWAGQAQGDYGSGSGYPLCRLVEDAGGRASGLLTRLMSEPGISVGELAWAWHDVARISRAATEPALRALLALLRRADVGPDDVEDLLVALIPLVPVAGELGPELAEALTALPSAPESQATLAVALFALGDARWVTPALVATTAEQVPWVTVNGTSLEFTAALAALVKATAPTGLTCVARAGIAAWPETAGTWIDLLAQLPPSAEIVQVLLEPAGPTKPALRLLARIALTCPDAFDVATFQAVQAIPVPGGDAGAWLLVAQALLDSGDPAGFSRAWRVSESGDGEDELLRIWATHPSAELEKVCLELATRTSWGVYRNRAVQVAAIEILLSNGPEHLELVWPAVPDLLPVLKGEALDRLVALGNRLVTVRSEWLSQLRELTGSERPVVAMKALEARQALGDIVPEQSLEQALSRLNATVGARARVVADVVPLAARVIGNALAAQPDLRVRASAQVTPLIAGDERVLEPGDVATDTRLVRILHEALTK</sequence>
<dbReference type="RefSeq" id="WP_231441178.1">
    <property type="nucleotide sequence ID" value="NZ_JAJOMB010000005.1"/>
</dbReference>